<dbReference type="NCBIfam" id="TIGR02681">
    <property type="entry name" value="phage_pRha"/>
    <property type="match status" value="1"/>
</dbReference>
<sequence>MENLVQIIDRQVVVSSRQVAEKFGKQHKDVLGNIRNILVAENSATKFYQESIHEYRGQRFPEYLMNRDGFTLLAMGFTGKDALQWKLKYIAAFNKMEELLKEQEVIPKDLPAALRMAAEIAEKAQALQIENTQQKQIINEMQPKASYYDLILQNNTLMSVTQIAKDYGMSAKKMNSLLHELGVQYKQGGIWFLYEKYQCDGYTQSKTFPTADGENRFHTYWTQKGRLFIYHLLKNQGVLPVIEQE</sequence>
<proteinExistence type="predicted"/>
<name>A0A8S5UXP3_9CAUD</name>
<dbReference type="Pfam" id="PF09669">
    <property type="entry name" value="Phage_pRha"/>
    <property type="match status" value="1"/>
</dbReference>
<dbReference type="InterPro" id="IPR005039">
    <property type="entry name" value="Ant_C"/>
</dbReference>
<organism evidence="2">
    <name type="scientific">Podoviridae sp. ctW0z17</name>
    <dbReference type="NCBI Taxonomy" id="2825254"/>
    <lineage>
        <taxon>Viruses</taxon>
        <taxon>Duplodnaviria</taxon>
        <taxon>Heunggongvirae</taxon>
        <taxon>Uroviricota</taxon>
        <taxon>Caudoviricetes</taxon>
    </lineage>
</organism>
<dbReference type="InterPro" id="IPR014054">
    <property type="entry name" value="Phage_regulatory_Rha"/>
</dbReference>
<evidence type="ECO:0000259" key="1">
    <source>
        <dbReference type="Pfam" id="PF03374"/>
    </source>
</evidence>
<accession>A0A8S5UXP3</accession>
<dbReference type="Pfam" id="PF03374">
    <property type="entry name" value="ANT"/>
    <property type="match status" value="1"/>
</dbReference>
<evidence type="ECO:0000313" key="2">
    <source>
        <dbReference type="EMBL" id="DAF99170.1"/>
    </source>
</evidence>
<feature type="domain" description="Antirepressor protein C-terminal" evidence="1">
    <location>
        <begin position="136"/>
        <end position="235"/>
    </location>
</feature>
<dbReference type="EMBL" id="BK016161">
    <property type="protein sequence ID" value="DAF99170.1"/>
    <property type="molecule type" value="Genomic_DNA"/>
</dbReference>
<protein>
    <submittedName>
        <fullName evidence="2">Antirepressor protein</fullName>
    </submittedName>
</protein>
<reference evidence="2" key="1">
    <citation type="journal article" date="2021" name="Proc. Natl. Acad. Sci. U.S.A.">
        <title>A Catalog of Tens of Thousands of Viruses from Human Metagenomes Reveals Hidden Associations with Chronic Diseases.</title>
        <authorList>
            <person name="Tisza M.J."/>
            <person name="Buck C.B."/>
        </authorList>
    </citation>
    <scope>NUCLEOTIDE SEQUENCE</scope>
    <source>
        <strain evidence="2">CtW0z17</strain>
    </source>
</reference>
<dbReference type="GO" id="GO:0003677">
    <property type="term" value="F:DNA binding"/>
    <property type="evidence" value="ECO:0007669"/>
    <property type="project" value="InterPro"/>
</dbReference>